<dbReference type="AlphaFoldDB" id="A0A0B7AT97"/>
<reference evidence="2" key="1">
    <citation type="submission" date="2014-12" db="EMBL/GenBank/DDBJ databases">
        <title>Insight into the proteome of Arion vulgaris.</title>
        <authorList>
            <person name="Aradska J."/>
            <person name="Bulat T."/>
            <person name="Smidak R."/>
            <person name="Sarate P."/>
            <person name="Gangsoo J."/>
            <person name="Sialana F."/>
            <person name="Bilban M."/>
            <person name="Lubec G."/>
        </authorList>
    </citation>
    <scope>NUCLEOTIDE SEQUENCE</scope>
    <source>
        <tissue evidence="2">Skin</tissue>
    </source>
</reference>
<gene>
    <name evidence="2" type="primary">ORF135308</name>
    <name evidence="3" type="synonym">ORF135315</name>
</gene>
<evidence type="ECO:0000313" key="2">
    <source>
        <dbReference type="EMBL" id="CEK83125.1"/>
    </source>
</evidence>
<feature type="non-terminal residue" evidence="2">
    <location>
        <position position="1"/>
    </location>
</feature>
<feature type="compositionally biased region" description="Polar residues" evidence="1">
    <location>
        <begin position="62"/>
        <end position="79"/>
    </location>
</feature>
<accession>A0A0B7AT97</accession>
<proteinExistence type="predicted"/>
<evidence type="ECO:0000313" key="3">
    <source>
        <dbReference type="EMBL" id="CEK83126.1"/>
    </source>
</evidence>
<protein>
    <submittedName>
        <fullName evidence="2">Uncharacterized protein</fullName>
    </submittedName>
</protein>
<dbReference type="EMBL" id="HACG01036260">
    <property type="protein sequence ID" value="CEK83125.1"/>
    <property type="molecule type" value="Transcribed_RNA"/>
</dbReference>
<feature type="compositionally biased region" description="Polar residues" evidence="1">
    <location>
        <begin position="15"/>
        <end position="33"/>
    </location>
</feature>
<organism evidence="2">
    <name type="scientific">Arion vulgaris</name>
    <dbReference type="NCBI Taxonomy" id="1028688"/>
    <lineage>
        <taxon>Eukaryota</taxon>
        <taxon>Metazoa</taxon>
        <taxon>Spiralia</taxon>
        <taxon>Lophotrochozoa</taxon>
        <taxon>Mollusca</taxon>
        <taxon>Gastropoda</taxon>
        <taxon>Heterobranchia</taxon>
        <taxon>Euthyneura</taxon>
        <taxon>Panpulmonata</taxon>
        <taxon>Eupulmonata</taxon>
        <taxon>Stylommatophora</taxon>
        <taxon>Helicina</taxon>
        <taxon>Arionoidea</taxon>
        <taxon>Arionidae</taxon>
        <taxon>Arion</taxon>
    </lineage>
</organism>
<feature type="region of interest" description="Disordered" evidence="1">
    <location>
        <begin position="1"/>
        <end position="155"/>
    </location>
</feature>
<sequence length="398" mass="45032">PQRQQIPTLPDSRLPSITQQGSGSIPPQQLPTRSDSRLPNVPQQGSGSIQQNQQPHNNPFQRSSSSQQPVYRTNITQHQGPHIIPNQRSSFPQPYYPQPGYIDPRYQSSQQGVGVPSFDSNNGQTGTIQSQGYPYQNRRSNFGSSFSYEQQDNDSDCPDTGIDLRINGLDCQQAVQQYGGYLCYTHEFTSKDCCQVCKPRKQPSRTGCEFGDHAELCASIAPADCYDLRNRYSCCDACERLRRNNLPTGCEYGDMTVRCENVRQNPGLCYIPDNQRLCCETCSQIRNMTNLGCPWGDYNSNLCLLFDEKTSNVRINCYSQQRRKLCCQSCERLREWASDDLPADCQYGDRPVIFTTHQFGRLNCSSLFTHFSIDECRTNEAVAVNCCSTCRRLLNSRG</sequence>
<feature type="compositionally biased region" description="Low complexity" evidence="1">
    <location>
        <begin position="43"/>
        <end position="61"/>
    </location>
</feature>
<evidence type="ECO:0000256" key="1">
    <source>
        <dbReference type="SAM" id="MobiDB-lite"/>
    </source>
</evidence>
<dbReference type="EMBL" id="HACG01036261">
    <property type="protein sequence ID" value="CEK83126.1"/>
    <property type="molecule type" value="Transcribed_RNA"/>
</dbReference>
<feature type="compositionally biased region" description="Polar residues" evidence="1">
    <location>
        <begin position="106"/>
        <end position="150"/>
    </location>
</feature>
<name>A0A0B7AT97_9EUPU</name>